<dbReference type="Gene3D" id="1.25.40.20">
    <property type="entry name" value="Ankyrin repeat-containing domain"/>
    <property type="match status" value="1"/>
</dbReference>
<dbReference type="InterPro" id="IPR029071">
    <property type="entry name" value="Ubiquitin-like_domsf"/>
</dbReference>
<proteinExistence type="predicted"/>
<dbReference type="Pfam" id="PF00240">
    <property type="entry name" value="ubiquitin"/>
    <property type="match status" value="1"/>
</dbReference>
<feature type="compositionally biased region" description="Polar residues" evidence="1">
    <location>
        <begin position="517"/>
        <end position="529"/>
    </location>
</feature>
<reference evidence="3" key="1">
    <citation type="journal article" date="2023" name="G3 (Bethesda)">
        <title>Whole genome assembly and annotation of the endangered Caribbean coral Acropora cervicornis.</title>
        <authorList>
            <person name="Selwyn J.D."/>
            <person name="Vollmer S.V."/>
        </authorList>
    </citation>
    <scope>NUCLEOTIDE SEQUENCE</scope>
    <source>
        <strain evidence="3">K2</strain>
    </source>
</reference>
<evidence type="ECO:0000313" key="4">
    <source>
        <dbReference type="Proteomes" id="UP001249851"/>
    </source>
</evidence>
<organism evidence="3 4">
    <name type="scientific">Acropora cervicornis</name>
    <name type="common">Staghorn coral</name>
    <dbReference type="NCBI Taxonomy" id="6130"/>
    <lineage>
        <taxon>Eukaryota</taxon>
        <taxon>Metazoa</taxon>
        <taxon>Cnidaria</taxon>
        <taxon>Anthozoa</taxon>
        <taxon>Hexacorallia</taxon>
        <taxon>Scleractinia</taxon>
        <taxon>Astrocoeniina</taxon>
        <taxon>Acroporidae</taxon>
        <taxon>Acropora</taxon>
    </lineage>
</organism>
<comment type="caution">
    <text evidence="3">The sequence shown here is derived from an EMBL/GenBank/DDBJ whole genome shotgun (WGS) entry which is preliminary data.</text>
</comment>
<feature type="domain" description="Ubiquitin-like" evidence="2">
    <location>
        <begin position="26"/>
        <end position="98"/>
    </location>
</feature>
<protein>
    <recommendedName>
        <fullName evidence="2">Ubiquitin-like domain-containing protein</fullName>
    </recommendedName>
</protein>
<feature type="region of interest" description="Disordered" evidence="1">
    <location>
        <begin position="451"/>
        <end position="559"/>
    </location>
</feature>
<feature type="region of interest" description="Disordered" evidence="1">
    <location>
        <begin position="694"/>
        <end position="768"/>
    </location>
</feature>
<feature type="compositionally biased region" description="Basic and acidic residues" evidence="1">
    <location>
        <begin position="494"/>
        <end position="513"/>
    </location>
</feature>
<dbReference type="Gene3D" id="3.10.20.90">
    <property type="entry name" value="Phosphatidylinositol 3-kinase Catalytic Subunit, Chain A, domain 1"/>
    <property type="match status" value="1"/>
</dbReference>
<gene>
    <name evidence="3" type="ORF">P5673_023766</name>
</gene>
<dbReference type="Proteomes" id="UP001249851">
    <property type="component" value="Unassembled WGS sequence"/>
</dbReference>
<dbReference type="SUPFAM" id="SSF54236">
    <property type="entry name" value="Ubiquitin-like"/>
    <property type="match status" value="1"/>
</dbReference>
<reference evidence="3" key="2">
    <citation type="journal article" date="2023" name="Science">
        <title>Genomic signatures of disease resistance in endangered staghorn corals.</title>
        <authorList>
            <person name="Vollmer S.V."/>
            <person name="Selwyn J.D."/>
            <person name="Despard B.A."/>
            <person name="Roesel C.L."/>
        </authorList>
    </citation>
    <scope>NUCLEOTIDE SEQUENCE</scope>
    <source>
        <strain evidence="3">K2</strain>
    </source>
</reference>
<dbReference type="SMART" id="SM00213">
    <property type="entry name" value="UBQ"/>
    <property type="match status" value="1"/>
</dbReference>
<dbReference type="CDD" id="cd17039">
    <property type="entry name" value="Ubl_ubiquitin_like"/>
    <property type="match status" value="1"/>
</dbReference>
<feature type="region of interest" description="Disordered" evidence="1">
    <location>
        <begin position="923"/>
        <end position="948"/>
    </location>
</feature>
<dbReference type="InterPro" id="IPR036770">
    <property type="entry name" value="Ankyrin_rpt-contain_sf"/>
</dbReference>
<feature type="compositionally biased region" description="Low complexity" evidence="1">
    <location>
        <begin position="868"/>
        <end position="878"/>
    </location>
</feature>
<feature type="compositionally biased region" description="Low complexity" evidence="1">
    <location>
        <begin position="927"/>
        <end position="941"/>
    </location>
</feature>
<dbReference type="PROSITE" id="PS50053">
    <property type="entry name" value="UBIQUITIN_2"/>
    <property type="match status" value="1"/>
</dbReference>
<dbReference type="SUPFAM" id="SSF48403">
    <property type="entry name" value="Ankyrin repeat"/>
    <property type="match status" value="1"/>
</dbReference>
<accession>A0AAD9UZ09</accession>
<keyword evidence="4" id="KW-1185">Reference proteome</keyword>
<feature type="region of interest" description="Disordered" evidence="1">
    <location>
        <begin position="842"/>
        <end position="893"/>
    </location>
</feature>
<dbReference type="AlphaFoldDB" id="A0AAD9UZ09"/>
<evidence type="ECO:0000259" key="2">
    <source>
        <dbReference type="PROSITE" id="PS50053"/>
    </source>
</evidence>
<feature type="compositionally biased region" description="Basic and acidic residues" evidence="1">
    <location>
        <begin position="733"/>
        <end position="768"/>
    </location>
</feature>
<dbReference type="InterPro" id="IPR000626">
    <property type="entry name" value="Ubiquitin-like_dom"/>
</dbReference>
<sequence length="948" mass="106007">MVFSKADSKNQISMRRANDDRACTKRQIEILTPDGKKVQLNIQENTEIRKVKNDCELLCGIPSDILLLQLEGRDVDDDSTLSDLKISEGYTLKLTVPQWWQKFISTCYKGDTKQVRKRIHVKMSEITREERGFTAAFIAAVQGNHSLMFAAFAGRKINLLSKTKLSGRNLLHAAVSGGSTSCVANILMNGGNALLEAPDEEGETPVDLAERLYGGKDGDMVNFLNIYLELHRRETNNYGDSKLYWDNLEYNNNNSDENSTKSESKGDDGCISPPVENVISNVANQNISQAGLNLVVTETLGNKSFENVPTVSKINIEDYDAKTRSDALLSTSMNFLEAAEGKRNSENLMNMIYCKQGNTHTSDTGYYSSGGHYVEKCCTETNWNDNLFTQKNAVSSESEMTREVFDLSEQTVLHQGDSAKNLSTTTAEQSVARDCASSQLVSPRRAQLRFIEQKRKRSTTERSNLEQLMITRSDNHDNEENENEQVPETGQNADETREEVAKADVTHDYRPREQVPTIASNSNDSSENCPSPKPLRRAQLRKKSIVEQRRRKSLAQRPNVEEVETAIQRVEDGENLTEKISVGTVQDNSDIDITESIDKLRVEAGQREGSDSLTTTTSQRMLQQKIDGDIFKIMTTNSASKTKAIGDNGPEKNEAEVSREHRTEGYKRSESLGDESPVSAKNVLRLWQDQSHEADLVAPSSGDEWDAESRSPKRLRRALARKQAYMEQRRKKSATERPDVLKLIRRNKEWENGDANSDRAESESKRDVESLVAQNDVWVTNKEQVNAGPYDPHFPPGNDVSRAQDETIEPGLTQSTQNELNKERTPIRRAQRCSNTGLLATNWTEDAGPRSWSSVSGRESDESDQERAAIAKPIAPIAHRSKAKASRRRRLPKLPDKAIKLPVIKIEDSGISRELTTMTALQLPLGRSRSGSTCSEDSTSSAEMSLAR</sequence>
<feature type="compositionally biased region" description="Basic residues" evidence="1">
    <location>
        <begin position="879"/>
        <end position="892"/>
    </location>
</feature>
<name>A0AAD9UZ09_ACRCE</name>
<feature type="compositionally biased region" description="Basic and acidic residues" evidence="1">
    <location>
        <begin position="649"/>
        <end position="671"/>
    </location>
</feature>
<dbReference type="EMBL" id="JARQWQ010000067">
    <property type="protein sequence ID" value="KAK2554795.1"/>
    <property type="molecule type" value="Genomic_DNA"/>
</dbReference>
<feature type="region of interest" description="Disordered" evidence="1">
    <location>
        <begin position="641"/>
        <end position="678"/>
    </location>
</feature>
<feature type="compositionally biased region" description="Basic residues" evidence="1">
    <location>
        <begin position="534"/>
        <end position="554"/>
    </location>
</feature>
<evidence type="ECO:0000256" key="1">
    <source>
        <dbReference type="SAM" id="MobiDB-lite"/>
    </source>
</evidence>
<evidence type="ECO:0000313" key="3">
    <source>
        <dbReference type="EMBL" id="KAK2554795.1"/>
    </source>
</evidence>